<evidence type="ECO:0000256" key="3">
    <source>
        <dbReference type="ARBA" id="ARBA00022679"/>
    </source>
</evidence>
<feature type="binding site" evidence="7">
    <location>
        <position position="43"/>
    </location>
    <ligand>
        <name>ATP</name>
        <dbReference type="ChEBI" id="CHEBI:30616"/>
    </ligand>
</feature>
<keyword evidence="9" id="KW-1133">Transmembrane helix</keyword>
<dbReference type="PANTHER" id="PTHR43289:SF6">
    <property type="entry name" value="SERINE_THREONINE-PROTEIN KINASE NEKL-3"/>
    <property type="match status" value="1"/>
</dbReference>
<evidence type="ECO:0000256" key="7">
    <source>
        <dbReference type="PROSITE-ProRule" id="PRU10141"/>
    </source>
</evidence>
<name>A0ABQ1S454_9MICO</name>
<dbReference type="Gene3D" id="1.10.510.10">
    <property type="entry name" value="Transferase(Phosphotransferase) domain 1"/>
    <property type="match status" value="1"/>
</dbReference>
<evidence type="ECO:0000256" key="2">
    <source>
        <dbReference type="ARBA" id="ARBA00022527"/>
    </source>
</evidence>
<protein>
    <recommendedName>
        <fullName evidence="1">non-specific serine/threonine protein kinase</fullName>
        <ecNumber evidence="1">2.7.11.1</ecNumber>
    </recommendedName>
</protein>
<reference evidence="12" key="1">
    <citation type="journal article" date="2019" name="Int. J. Syst. Evol. Microbiol.">
        <title>The Global Catalogue of Microorganisms (GCM) 10K type strain sequencing project: providing services to taxonomists for standard genome sequencing and annotation.</title>
        <authorList>
            <consortium name="The Broad Institute Genomics Platform"/>
            <consortium name="The Broad Institute Genome Sequencing Center for Infectious Disease"/>
            <person name="Wu L."/>
            <person name="Ma J."/>
        </authorList>
    </citation>
    <scope>NUCLEOTIDE SEQUENCE [LARGE SCALE GENOMIC DNA]</scope>
    <source>
        <strain evidence="12">CCM 7640</strain>
    </source>
</reference>
<feature type="region of interest" description="Disordered" evidence="8">
    <location>
        <begin position="313"/>
        <end position="427"/>
    </location>
</feature>
<keyword evidence="9" id="KW-0812">Transmembrane</keyword>
<keyword evidence="12" id="KW-1185">Reference proteome</keyword>
<dbReference type="PROSITE" id="PS00108">
    <property type="entry name" value="PROTEIN_KINASE_ST"/>
    <property type="match status" value="1"/>
</dbReference>
<dbReference type="InterPro" id="IPR000719">
    <property type="entry name" value="Prot_kinase_dom"/>
</dbReference>
<evidence type="ECO:0000256" key="8">
    <source>
        <dbReference type="SAM" id="MobiDB-lite"/>
    </source>
</evidence>
<keyword evidence="3" id="KW-0808">Transferase</keyword>
<feature type="transmembrane region" description="Helical" evidence="9">
    <location>
        <begin position="431"/>
        <end position="455"/>
    </location>
</feature>
<dbReference type="SMART" id="SM00220">
    <property type="entry name" value="S_TKc"/>
    <property type="match status" value="1"/>
</dbReference>
<accession>A0ABQ1S454</accession>
<evidence type="ECO:0000256" key="9">
    <source>
        <dbReference type="SAM" id="Phobius"/>
    </source>
</evidence>
<dbReference type="PROSITE" id="PS00107">
    <property type="entry name" value="PROTEIN_KINASE_ATP"/>
    <property type="match status" value="1"/>
</dbReference>
<keyword evidence="5 11" id="KW-0418">Kinase</keyword>
<evidence type="ECO:0000313" key="11">
    <source>
        <dbReference type="EMBL" id="GGD90031.1"/>
    </source>
</evidence>
<evidence type="ECO:0000256" key="5">
    <source>
        <dbReference type="ARBA" id="ARBA00022777"/>
    </source>
</evidence>
<dbReference type="CDD" id="cd14014">
    <property type="entry name" value="STKc_PknB_like"/>
    <property type="match status" value="1"/>
</dbReference>
<gene>
    <name evidence="11" type="ORF">GCM10007269_35800</name>
</gene>
<dbReference type="GO" id="GO:0004674">
    <property type="term" value="F:protein serine/threonine kinase activity"/>
    <property type="evidence" value="ECO:0007669"/>
    <property type="project" value="UniProtKB-KW"/>
</dbReference>
<comment type="caution">
    <text evidence="11">The sequence shown here is derived from an EMBL/GenBank/DDBJ whole genome shotgun (WGS) entry which is preliminary data.</text>
</comment>
<evidence type="ECO:0000313" key="12">
    <source>
        <dbReference type="Proteomes" id="UP000629365"/>
    </source>
</evidence>
<feature type="compositionally biased region" description="Polar residues" evidence="8">
    <location>
        <begin position="320"/>
        <end position="334"/>
    </location>
</feature>
<feature type="domain" description="Protein kinase" evidence="10">
    <location>
        <begin position="14"/>
        <end position="281"/>
    </location>
</feature>
<dbReference type="EC" id="2.7.11.1" evidence="1"/>
<keyword evidence="9" id="KW-0472">Membrane</keyword>
<keyword evidence="2 11" id="KW-0723">Serine/threonine-protein kinase</keyword>
<dbReference type="PANTHER" id="PTHR43289">
    <property type="entry name" value="MITOGEN-ACTIVATED PROTEIN KINASE KINASE KINASE 20-RELATED"/>
    <property type="match status" value="1"/>
</dbReference>
<dbReference type="EMBL" id="BMCM01000007">
    <property type="protein sequence ID" value="GGD90031.1"/>
    <property type="molecule type" value="Genomic_DNA"/>
</dbReference>
<feature type="compositionally biased region" description="Low complexity" evidence="8">
    <location>
        <begin position="375"/>
        <end position="387"/>
    </location>
</feature>
<dbReference type="InterPro" id="IPR011009">
    <property type="entry name" value="Kinase-like_dom_sf"/>
</dbReference>
<dbReference type="InterPro" id="IPR008271">
    <property type="entry name" value="Ser/Thr_kinase_AS"/>
</dbReference>
<evidence type="ECO:0000259" key="10">
    <source>
        <dbReference type="PROSITE" id="PS50011"/>
    </source>
</evidence>
<evidence type="ECO:0000256" key="4">
    <source>
        <dbReference type="ARBA" id="ARBA00022741"/>
    </source>
</evidence>
<dbReference type="SUPFAM" id="SSF56112">
    <property type="entry name" value="Protein kinase-like (PK-like)"/>
    <property type="match status" value="1"/>
</dbReference>
<proteinExistence type="predicted"/>
<dbReference type="InterPro" id="IPR017441">
    <property type="entry name" value="Protein_kinase_ATP_BS"/>
</dbReference>
<dbReference type="Proteomes" id="UP000629365">
    <property type="component" value="Unassembled WGS sequence"/>
</dbReference>
<keyword evidence="6 7" id="KW-0067">ATP-binding</keyword>
<dbReference type="RefSeq" id="WP_188438091.1">
    <property type="nucleotide sequence ID" value="NZ_BMCM01000007.1"/>
</dbReference>
<organism evidence="11 12">
    <name type="scientific">Microbacterium murale</name>
    <dbReference type="NCBI Taxonomy" id="1081040"/>
    <lineage>
        <taxon>Bacteria</taxon>
        <taxon>Bacillati</taxon>
        <taxon>Actinomycetota</taxon>
        <taxon>Actinomycetes</taxon>
        <taxon>Micrococcales</taxon>
        <taxon>Microbacteriaceae</taxon>
        <taxon>Microbacterium</taxon>
    </lineage>
</organism>
<dbReference type="Pfam" id="PF00069">
    <property type="entry name" value="Pkinase"/>
    <property type="match status" value="1"/>
</dbReference>
<sequence length="563" mass="59605">MSRPPSPPPELPGFTYVEPLGTGGFADVFVYEQQMPRRKVAVKVLLADRISSSAAQEFTDEANVMAMLSTHPAIVTIYHAGVAVDGRPYLVMEYCPRPNLQVRARREPFSVAEALRVGIQVAGAVETAHRAGVLHRDIKPANILVTEYNRPALTDFGIASKTGAVTEATGMSIPWSPPEFFADPPQSGPRSDVFALGATLYTLLAGRSPFERPGERNSGADLIERIERAPLQPLTRPDSPASLQRAIERAMSKNPDARYPSAVAFARALQKVQIELTHSVTPIDIIDDHPIAEDLEDEADGLTRVRDIVSIDPDAGATRPSATTRPFGNAQSVAGSDAGPRFEPGRPVQSGGMQSGPIQPSTAQPGAVEDTVMRAPSASPAPAASAPIDDEKTLMRPPRTVSPQTPTVPGVQTAPSESVANPSADKRRPRVGLWVGVAVIAAVVIGGMIVGVNLLSGAGRPDPVATQDEVVPQDPVSDAVPRVEELTGSRDGTALTFTWTNPSPEDGDLYLWNTVDLAGSGKAETTDKTTVTFQGASAGQVCVDVVLRRGDGRASEPVRGCVE</sequence>
<evidence type="ECO:0000256" key="6">
    <source>
        <dbReference type="ARBA" id="ARBA00022840"/>
    </source>
</evidence>
<dbReference type="PROSITE" id="PS50011">
    <property type="entry name" value="PROTEIN_KINASE_DOM"/>
    <property type="match status" value="1"/>
</dbReference>
<evidence type="ECO:0000256" key="1">
    <source>
        <dbReference type="ARBA" id="ARBA00012513"/>
    </source>
</evidence>
<keyword evidence="4 7" id="KW-0547">Nucleotide-binding</keyword>